<reference evidence="2" key="1">
    <citation type="submission" date="2016-04" db="EMBL/GenBank/DDBJ databases">
        <authorList>
            <person name="Evans L.H."/>
            <person name="Alamgir A."/>
            <person name="Owens N."/>
            <person name="Weber N.D."/>
            <person name="Virtaneva K."/>
            <person name="Barbian K."/>
            <person name="Babar A."/>
            <person name="Rosenke K."/>
        </authorList>
    </citation>
    <scope>NUCLEOTIDE SEQUENCE</scope>
    <source>
        <strain evidence="2">86</strain>
    </source>
</reference>
<proteinExistence type="predicted"/>
<sequence length="73" mass="7990">MSRVLSILGYALSNLVRPRTRLARALAPILLLKIAIILTARMLWFGPMTHEVVADDMATQLTAAQRGGEGDSR</sequence>
<evidence type="ECO:0000313" key="2">
    <source>
        <dbReference type="EMBL" id="SBV96735.1"/>
    </source>
</evidence>
<evidence type="ECO:0000256" key="1">
    <source>
        <dbReference type="SAM" id="Phobius"/>
    </source>
</evidence>
<accession>A0A212JBV7</accession>
<dbReference type="AlphaFoldDB" id="A0A212JBV7"/>
<organism evidence="2">
    <name type="scientific">uncultured Alphaproteobacteria bacterium</name>
    <dbReference type="NCBI Taxonomy" id="91750"/>
    <lineage>
        <taxon>Bacteria</taxon>
        <taxon>Pseudomonadati</taxon>
        <taxon>Pseudomonadota</taxon>
        <taxon>Alphaproteobacteria</taxon>
        <taxon>environmental samples</taxon>
    </lineage>
</organism>
<feature type="transmembrane region" description="Helical" evidence="1">
    <location>
        <begin position="21"/>
        <end position="44"/>
    </location>
</feature>
<protein>
    <submittedName>
        <fullName evidence="2">Uncharacterized protein</fullName>
    </submittedName>
</protein>
<dbReference type="EMBL" id="FLUO01000001">
    <property type="protein sequence ID" value="SBV96735.1"/>
    <property type="molecule type" value="Genomic_DNA"/>
</dbReference>
<keyword evidence="1" id="KW-0472">Membrane</keyword>
<gene>
    <name evidence="2" type="ORF">KL86APRO_10797</name>
</gene>
<name>A0A212JBV7_9PROT</name>
<keyword evidence="1" id="KW-1133">Transmembrane helix</keyword>
<keyword evidence="1" id="KW-0812">Transmembrane</keyword>